<gene>
    <name evidence="5" type="ORF">FEM01_03580</name>
</gene>
<dbReference type="PANTHER" id="PTHR30146">
    <property type="entry name" value="LACI-RELATED TRANSCRIPTIONAL REPRESSOR"/>
    <property type="match status" value="1"/>
</dbReference>
<evidence type="ECO:0000256" key="3">
    <source>
        <dbReference type="ARBA" id="ARBA00023163"/>
    </source>
</evidence>
<keyword evidence="2 5" id="KW-0238">DNA-binding</keyword>
<sequence>MSAPRDTPRKRRGAGRVTLAEVARVAEVSAISVSRYFNQPEQVSGPLRERIQAAVQQLGYVPNLVAGGLASARGRIVGMVIPNISGPIFAQTIQAFSDTLGRHGYQLLLASSYFSEAQEESAVRAFLGWSPAALVVTSHFHSPATEKMLADADVPVVEIWDYVPERTPLQVGFLHFEVGVQACRYLLDKGHRRIAFVQNSVAADYSALERRDGYAHTLRAAGLEPWVFVPSAETAPFEAGRQAMEALIRRSPRPDAIIFANDNLAAGALLAGQRAGLRLPQDMAVMGFGDYAFAEMLLPSLTTLRPPSREIGEVAAMRVLQHLGVAPCDNEVPRLNLLRCELVARESA</sequence>
<protein>
    <submittedName>
        <fullName evidence="5">LacI family DNA-binding transcriptional regulator</fullName>
    </submittedName>
</protein>
<dbReference type="CDD" id="cd01575">
    <property type="entry name" value="PBP1_GntR"/>
    <property type="match status" value="1"/>
</dbReference>
<keyword evidence="1" id="KW-0805">Transcription regulation</keyword>
<dbReference type="SMART" id="SM00354">
    <property type="entry name" value="HTH_LACI"/>
    <property type="match status" value="1"/>
</dbReference>
<organism evidence="5 6">
    <name type="scientific">Pseudomonas mosselii</name>
    <dbReference type="NCBI Taxonomy" id="78327"/>
    <lineage>
        <taxon>Bacteria</taxon>
        <taxon>Pseudomonadati</taxon>
        <taxon>Pseudomonadota</taxon>
        <taxon>Gammaproteobacteria</taxon>
        <taxon>Pseudomonadales</taxon>
        <taxon>Pseudomonadaceae</taxon>
        <taxon>Pseudomonas</taxon>
    </lineage>
</organism>
<evidence type="ECO:0000256" key="2">
    <source>
        <dbReference type="ARBA" id="ARBA00023125"/>
    </source>
</evidence>
<dbReference type="PANTHER" id="PTHR30146:SF33">
    <property type="entry name" value="TRANSCRIPTIONAL REGULATOR"/>
    <property type="match status" value="1"/>
</dbReference>
<dbReference type="GO" id="GO:0003700">
    <property type="term" value="F:DNA-binding transcription factor activity"/>
    <property type="evidence" value="ECO:0007669"/>
    <property type="project" value="TreeGrafter"/>
</dbReference>
<keyword evidence="3" id="KW-0804">Transcription</keyword>
<dbReference type="InterPro" id="IPR028082">
    <property type="entry name" value="Peripla_BP_I"/>
</dbReference>
<accession>A0A5R8ZK94</accession>
<dbReference type="InterPro" id="IPR010982">
    <property type="entry name" value="Lambda_DNA-bd_dom_sf"/>
</dbReference>
<dbReference type="AlphaFoldDB" id="A0A5R8ZK94"/>
<feature type="domain" description="HTH lacI-type" evidence="4">
    <location>
        <begin position="17"/>
        <end position="71"/>
    </location>
</feature>
<dbReference type="Pfam" id="PF13377">
    <property type="entry name" value="Peripla_BP_3"/>
    <property type="match status" value="1"/>
</dbReference>
<name>A0A5R8ZK94_9PSED</name>
<dbReference type="Gene3D" id="3.40.50.2300">
    <property type="match status" value="2"/>
</dbReference>
<comment type="caution">
    <text evidence="5">The sequence shown here is derived from an EMBL/GenBank/DDBJ whole genome shotgun (WGS) entry which is preliminary data.</text>
</comment>
<dbReference type="Pfam" id="PF00356">
    <property type="entry name" value="LacI"/>
    <property type="match status" value="1"/>
</dbReference>
<dbReference type="RefSeq" id="WP_138217889.1">
    <property type="nucleotide sequence ID" value="NZ_VAUO01000001.1"/>
</dbReference>
<evidence type="ECO:0000259" key="4">
    <source>
        <dbReference type="PROSITE" id="PS50932"/>
    </source>
</evidence>
<dbReference type="InterPro" id="IPR046335">
    <property type="entry name" value="LacI/GalR-like_sensor"/>
</dbReference>
<dbReference type="EMBL" id="VAUO01000001">
    <property type="protein sequence ID" value="TLP65266.1"/>
    <property type="molecule type" value="Genomic_DNA"/>
</dbReference>
<evidence type="ECO:0000313" key="5">
    <source>
        <dbReference type="EMBL" id="TLP65266.1"/>
    </source>
</evidence>
<dbReference type="OrthoDB" id="5621819at2"/>
<dbReference type="Gene3D" id="1.10.260.40">
    <property type="entry name" value="lambda repressor-like DNA-binding domains"/>
    <property type="match status" value="1"/>
</dbReference>
<evidence type="ECO:0000256" key="1">
    <source>
        <dbReference type="ARBA" id="ARBA00023015"/>
    </source>
</evidence>
<dbReference type="SUPFAM" id="SSF53822">
    <property type="entry name" value="Periplasmic binding protein-like I"/>
    <property type="match status" value="1"/>
</dbReference>
<evidence type="ECO:0000313" key="6">
    <source>
        <dbReference type="Proteomes" id="UP000309819"/>
    </source>
</evidence>
<dbReference type="Proteomes" id="UP000309819">
    <property type="component" value="Unassembled WGS sequence"/>
</dbReference>
<dbReference type="SUPFAM" id="SSF47413">
    <property type="entry name" value="lambda repressor-like DNA-binding domains"/>
    <property type="match status" value="1"/>
</dbReference>
<dbReference type="InterPro" id="IPR000843">
    <property type="entry name" value="HTH_LacI"/>
</dbReference>
<keyword evidence="6" id="KW-1185">Reference proteome</keyword>
<proteinExistence type="predicted"/>
<reference evidence="5 6" key="1">
    <citation type="submission" date="2019-05" db="EMBL/GenBank/DDBJ databases">
        <title>Pseudomonas sp. SC006 isolated from lettuce that can produce HBGAs.</title>
        <authorList>
            <person name="Wang D."/>
            <person name="Liao N."/>
            <person name="Liu D."/>
            <person name="Zhang Z."/>
            <person name="Zou S."/>
        </authorList>
    </citation>
    <scope>NUCLEOTIDE SEQUENCE [LARGE SCALE GENOMIC DNA]</scope>
    <source>
        <strain evidence="5 6">SC006</strain>
    </source>
</reference>
<dbReference type="PROSITE" id="PS50932">
    <property type="entry name" value="HTH_LACI_2"/>
    <property type="match status" value="1"/>
</dbReference>
<dbReference type="GO" id="GO:0000976">
    <property type="term" value="F:transcription cis-regulatory region binding"/>
    <property type="evidence" value="ECO:0007669"/>
    <property type="project" value="TreeGrafter"/>
</dbReference>
<dbReference type="CDD" id="cd01392">
    <property type="entry name" value="HTH_LacI"/>
    <property type="match status" value="1"/>
</dbReference>